<dbReference type="Proteomes" id="UP000234681">
    <property type="component" value="Chromosome 20"/>
</dbReference>
<proteinExistence type="predicted"/>
<protein>
    <submittedName>
        <fullName evidence="1">Gap junction membrane channel protein alpha 1, isoform CRA_a</fullName>
    </submittedName>
</protein>
<reference evidence="1 2" key="1">
    <citation type="submission" date="2005-09" db="EMBL/GenBank/DDBJ databases">
        <authorList>
            <person name="Mural R.J."/>
            <person name="Li P.W."/>
            <person name="Adams M.D."/>
            <person name="Amanatides P.G."/>
            <person name="Baden-Tillson H."/>
            <person name="Barnstead M."/>
            <person name="Chin S.H."/>
            <person name="Dew I."/>
            <person name="Evans C.A."/>
            <person name="Ferriera S."/>
            <person name="Flanigan M."/>
            <person name="Fosler C."/>
            <person name="Glodek A."/>
            <person name="Gu Z."/>
            <person name="Holt R.A."/>
            <person name="Jennings D."/>
            <person name="Kraft C.L."/>
            <person name="Lu F."/>
            <person name="Nguyen T."/>
            <person name="Nusskern D.R."/>
            <person name="Pfannkoch C.M."/>
            <person name="Sitter C."/>
            <person name="Sutton G.G."/>
            <person name="Venter J.C."/>
            <person name="Wang Z."/>
            <person name="Woodage T."/>
            <person name="Zheng X.H."/>
            <person name="Zhong F."/>
        </authorList>
    </citation>
    <scope>NUCLEOTIDE SEQUENCE [LARGE SCALE GENOMIC DNA]</scope>
    <source>
        <strain>BN</strain>
        <strain evidence="2">Sprague-Dawley</strain>
    </source>
</reference>
<name>A6K4B5_RAT</name>
<dbReference type="AlphaFoldDB" id="A6K4B5"/>
<evidence type="ECO:0000313" key="3">
    <source>
        <dbReference type="RGD" id="2690"/>
    </source>
</evidence>
<organism evidence="1 2">
    <name type="scientific">Rattus norvegicus</name>
    <name type="common">Rat</name>
    <dbReference type="NCBI Taxonomy" id="10116"/>
    <lineage>
        <taxon>Eukaryota</taxon>
        <taxon>Metazoa</taxon>
        <taxon>Chordata</taxon>
        <taxon>Craniata</taxon>
        <taxon>Vertebrata</taxon>
        <taxon>Euteleostomi</taxon>
        <taxon>Mammalia</taxon>
        <taxon>Eutheria</taxon>
        <taxon>Euarchontoglires</taxon>
        <taxon>Glires</taxon>
        <taxon>Rodentia</taxon>
        <taxon>Myomorpha</taxon>
        <taxon>Muroidea</taxon>
        <taxon>Muridae</taxon>
        <taxon>Murinae</taxon>
        <taxon>Rattus</taxon>
    </lineage>
</organism>
<dbReference type="RGD" id="2690">
    <property type="gene designation" value="Gja1"/>
</dbReference>
<accession>A6K4B5</accession>
<sequence>MSVQSCPEGLDLLFLTIDCYGEHRTWIFFITDLGFTLFG</sequence>
<evidence type="ECO:0000313" key="2">
    <source>
        <dbReference type="Proteomes" id="UP000234681"/>
    </source>
</evidence>
<gene>
    <name evidence="1 3" type="primary">Gja1</name>
    <name evidence="1" type="ORF">rCG_22127</name>
</gene>
<evidence type="ECO:0000313" key="1">
    <source>
        <dbReference type="EMBL" id="EDL92907.1"/>
    </source>
</evidence>
<dbReference type="EMBL" id="CH474016">
    <property type="protein sequence ID" value="EDL92907.1"/>
    <property type="molecule type" value="Genomic_DNA"/>
</dbReference>